<dbReference type="EMBL" id="MCHX01000069">
    <property type="protein sequence ID" value="OFJ51364.1"/>
    <property type="molecule type" value="Genomic_DNA"/>
</dbReference>
<dbReference type="InterPro" id="IPR054384">
    <property type="entry name" value="SecDF_P1_head"/>
</dbReference>
<keyword evidence="3" id="KW-1185">Reference proteome</keyword>
<name>A0A1E8Q0F8_9MYCO</name>
<dbReference type="Pfam" id="PF22599">
    <property type="entry name" value="SecDF_P1_head"/>
    <property type="match status" value="1"/>
</dbReference>
<comment type="caution">
    <text evidence="2">The sequence shown here is derived from an EMBL/GenBank/DDBJ whole genome shotgun (WGS) entry which is preliminary data.</text>
</comment>
<accession>A0A1E8Q0F8</accession>
<dbReference type="OrthoDB" id="4732203at2"/>
<proteinExistence type="predicted"/>
<dbReference type="RefSeq" id="WP_070355436.1">
    <property type="nucleotide sequence ID" value="NZ_CP043474.1"/>
</dbReference>
<dbReference type="Proteomes" id="UP000178953">
    <property type="component" value="Unassembled WGS sequence"/>
</dbReference>
<sequence>MAVSTRRWSRRKITIAVLASIGILAMVGTTLAAIVMPFLQRDQTAAPPRPTAAPTPTEPPVVIRPLPIRPVVEAFQAQPGQCDPPPPPLPPAEPQPACDVERVAHYQLEPVALELGLTGAKTVKLPTSPYYSVQIVMDSRSSAAFAQYTAANVGRQVAFVRDGLVLAAPPITQAIDGQSLQLSGELTQATADTITRMIRDGD</sequence>
<organism evidence="2 3">
    <name type="scientific">Mycolicibacterium grossiae</name>
    <dbReference type="NCBI Taxonomy" id="1552759"/>
    <lineage>
        <taxon>Bacteria</taxon>
        <taxon>Bacillati</taxon>
        <taxon>Actinomycetota</taxon>
        <taxon>Actinomycetes</taxon>
        <taxon>Mycobacteriales</taxon>
        <taxon>Mycobacteriaceae</taxon>
        <taxon>Mycolicibacterium</taxon>
    </lineage>
</organism>
<evidence type="ECO:0000313" key="2">
    <source>
        <dbReference type="EMBL" id="OFJ51364.1"/>
    </source>
</evidence>
<evidence type="ECO:0000313" key="3">
    <source>
        <dbReference type="Proteomes" id="UP000178953"/>
    </source>
</evidence>
<protein>
    <recommendedName>
        <fullName evidence="1">SecDF P1 head subdomain domain-containing protein</fullName>
    </recommendedName>
</protein>
<feature type="domain" description="SecDF P1 head subdomain" evidence="1">
    <location>
        <begin position="119"/>
        <end position="201"/>
    </location>
</feature>
<evidence type="ECO:0000259" key="1">
    <source>
        <dbReference type="Pfam" id="PF22599"/>
    </source>
</evidence>
<dbReference type="Gene3D" id="3.30.1360.200">
    <property type="match status" value="1"/>
</dbReference>
<dbReference type="AlphaFoldDB" id="A0A1E8Q0F8"/>
<reference evidence="2 3" key="1">
    <citation type="submission" date="2016-09" db="EMBL/GenBank/DDBJ databases">
        <title>genome sequence of Mycobacterium sp. 739 SCH.</title>
        <authorList>
            <person name="Greninger A.L."/>
            <person name="Qin X."/>
            <person name="Jerome K."/>
            <person name="Vora S."/>
            <person name="Quinn K."/>
        </authorList>
    </citation>
    <scope>NUCLEOTIDE SEQUENCE [LARGE SCALE GENOMIC DNA]</scope>
    <source>
        <strain evidence="2 3">SCH</strain>
    </source>
</reference>
<gene>
    <name evidence="2" type="ORF">BEL07_23275</name>
</gene>